<dbReference type="OrthoDB" id="2101952at2759"/>
<name>A0A507FL02_9FUNG</name>
<sequence>MSEDKSVPTESGLFGAVSYVQQIGTDAISSVGGLLGFAHKTPAQDELAAHNAAVASVRKDDNDDDDNDSLIEKAHLIFEEWCDTNEREDNDEAKTQYELYLEQQSQLKPVPGSPQFKFVAGWRYLQKKKYAQAMDEFMEGAAAGSPECQCELGAMHLSGLATYRRNEEAAAEYFRLAANQGLAKAQFNFALCCTNGWGVPKNESKAVQLYRAAADQGFPGAEYEMGMRYALGKGVSRNESVAATWFERAANQGHAMAQTNLGIMYFEGAGVKKSIEKCLFWYRKAAKGGSATAQNNLGDMFENADGVDRDLEKAKEYYKDAALNGHTRASERLVALGGSLPSK</sequence>
<protein>
    <submittedName>
        <fullName evidence="1">Uncharacterized protein</fullName>
    </submittedName>
</protein>
<dbReference type="InterPro" id="IPR052748">
    <property type="entry name" value="ISR_Activator"/>
</dbReference>
<gene>
    <name evidence="1" type="ORF">CcCBS67573_g02731</name>
</gene>
<dbReference type="SMART" id="SM00671">
    <property type="entry name" value="SEL1"/>
    <property type="match status" value="5"/>
</dbReference>
<dbReference type="InterPro" id="IPR006597">
    <property type="entry name" value="Sel1-like"/>
</dbReference>
<dbReference type="InterPro" id="IPR011990">
    <property type="entry name" value="TPR-like_helical_dom_sf"/>
</dbReference>
<reference evidence="1 2" key="1">
    <citation type="journal article" date="2019" name="Sci. Rep.">
        <title>Comparative genomics of chytrid fungi reveal insights into the obligate biotrophic and pathogenic lifestyle of Synchytrium endobioticum.</title>
        <authorList>
            <person name="van de Vossenberg B.T.L.H."/>
            <person name="Warris S."/>
            <person name="Nguyen H.D.T."/>
            <person name="van Gent-Pelzer M.P.E."/>
            <person name="Joly D.L."/>
            <person name="van de Geest H.C."/>
            <person name="Bonants P.J.M."/>
            <person name="Smith D.S."/>
            <person name="Levesque C.A."/>
            <person name="van der Lee T.A.J."/>
        </authorList>
    </citation>
    <scope>NUCLEOTIDE SEQUENCE [LARGE SCALE GENOMIC DNA]</scope>
    <source>
        <strain evidence="1 2">CBS 675.73</strain>
    </source>
</reference>
<accession>A0A507FL02</accession>
<dbReference type="Proteomes" id="UP000320333">
    <property type="component" value="Unassembled WGS sequence"/>
</dbReference>
<proteinExistence type="predicted"/>
<keyword evidence="2" id="KW-1185">Reference proteome</keyword>
<dbReference type="Gene3D" id="1.25.40.10">
    <property type="entry name" value="Tetratricopeptide repeat domain"/>
    <property type="match status" value="1"/>
</dbReference>
<dbReference type="Pfam" id="PF08238">
    <property type="entry name" value="Sel1"/>
    <property type="match status" value="5"/>
</dbReference>
<dbReference type="PANTHER" id="PTHR45011:SF1">
    <property type="entry name" value="DAP3-BINDING CELL DEATH ENHANCER 1"/>
    <property type="match status" value="1"/>
</dbReference>
<dbReference type="STRING" id="246404.A0A507FL02"/>
<dbReference type="PANTHER" id="PTHR45011">
    <property type="entry name" value="DAP3-BINDING CELL DEATH ENHANCER 1"/>
    <property type="match status" value="1"/>
</dbReference>
<dbReference type="SUPFAM" id="SSF81901">
    <property type="entry name" value="HCP-like"/>
    <property type="match status" value="2"/>
</dbReference>
<dbReference type="AlphaFoldDB" id="A0A507FL02"/>
<evidence type="ECO:0000313" key="1">
    <source>
        <dbReference type="EMBL" id="TPX76006.1"/>
    </source>
</evidence>
<evidence type="ECO:0000313" key="2">
    <source>
        <dbReference type="Proteomes" id="UP000320333"/>
    </source>
</evidence>
<dbReference type="EMBL" id="QEAP01000061">
    <property type="protein sequence ID" value="TPX76006.1"/>
    <property type="molecule type" value="Genomic_DNA"/>
</dbReference>
<organism evidence="1 2">
    <name type="scientific">Chytriomyces confervae</name>
    <dbReference type="NCBI Taxonomy" id="246404"/>
    <lineage>
        <taxon>Eukaryota</taxon>
        <taxon>Fungi</taxon>
        <taxon>Fungi incertae sedis</taxon>
        <taxon>Chytridiomycota</taxon>
        <taxon>Chytridiomycota incertae sedis</taxon>
        <taxon>Chytridiomycetes</taxon>
        <taxon>Chytridiales</taxon>
        <taxon>Chytriomycetaceae</taxon>
        <taxon>Chytriomyces</taxon>
    </lineage>
</organism>
<comment type="caution">
    <text evidence="1">The sequence shown here is derived from an EMBL/GenBank/DDBJ whole genome shotgun (WGS) entry which is preliminary data.</text>
</comment>